<dbReference type="PANTHER" id="PTHR47894:SF4">
    <property type="entry name" value="HTH-TYPE TRANSCRIPTIONAL REGULATOR GADX"/>
    <property type="match status" value="1"/>
</dbReference>
<dbReference type="GO" id="GO:0005829">
    <property type="term" value="C:cytosol"/>
    <property type="evidence" value="ECO:0007669"/>
    <property type="project" value="TreeGrafter"/>
</dbReference>
<dbReference type="Proteomes" id="UP000509458">
    <property type="component" value="Chromosome"/>
</dbReference>
<dbReference type="Pfam" id="PF12625">
    <property type="entry name" value="Arabinose_bd"/>
    <property type="match status" value="1"/>
</dbReference>
<dbReference type="GO" id="GO:0003700">
    <property type="term" value="F:DNA-binding transcription factor activity"/>
    <property type="evidence" value="ECO:0007669"/>
    <property type="project" value="InterPro"/>
</dbReference>
<accession>A0A6T9Y5F6</accession>
<proteinExistence type="predicted"/>
<sequence>MPSVSFAYIQSIESYLTSLEVDTKGLSRLTQKHSSLSGSPRVSMEAYIELLNQGASLTNNSLFGFELGKHIQAKDYGVLGYLVESCENLAQAIGALTRFDALVADIGTTNVFFESDNARVEWVPKNLDCKQMVLRNTTAWVATVYKILGSACQLNAISFTFSLSTLEKDRLAQWFNCEVIDCARTNAIIFPLHLLHVPFTSENKAMFSALIEVTEKEMNECKGERFAQTNKRHFNLNSHEDIAHKVVSLLNANPTLKGCNQKRMAEALFISPRTLQRKLKQSNTSFQQILDSERKSRLDDLLKQYSIADTADLLGFQEQSSFTHVFKKWFSTTPLKYQKQLISKE</sequence>
<gene>
    <name evidence="5" type="ORF">ALFOR1_40465</name>
</gene>
<dbReference type="InterPro" id="IPR009057">
    <property type="entry name" value="Homeodomain-like_sf"/>
</dbReference>
<dbReference type="SUPFAM" id="SSF46689">
    <property type="entry name" value="Homeodomain-like"/>
    <property type="match status" value="1"/>
</dbReference>
<dbReference type="InterPro" id="IPR018060">
    <property type="entry name" value="HTH_AraC"/>
</dbReference>
<feature type="domain" description="HTH araC/xylS-type" evidence="4">
    <location>
        <begin position="244"/>
        <end position="340"/>
    </location>
</feature>
<evidence type="ECO:0000313" key="5">
    <source>
        <dbReference type="EMBL" id="CAB9495073.1"/>
    </source>
</evidence>
<dbReference type="GO" id="GO:0000976">
    <property type="term" value="F:transcription cis-regulatory region binding"/>
    <property type="evidence" value="ECO:0007669"/>
    <property type="project" value="TreeGrafter"/>
</dbReference>
<name>A0A6T9Y5F6_ALTMA</name>
<dbReference type="EMBL" id="LR812090">
    <property type="protein sequence ID" value="CAB9495073.1"/>
    <property type="molecule type" value="Genomic_DNA"/>
</dbReference>
<dbReference type="RefSeq" id="WP_179984344.1">
    <property type="nucleotide sequence ID" value="NZ_LR812090.1"/>
</dbReference>
<dbReference type="Pfam" id="PF12833">
    <property type="entry name" value="HTH_18"/>
    <property type="match status" value="1"/>
</dbReference>
<keyword evidence="1" id="KW-0805">Transcription regulation</keyword>
<evidence type="ECO:0000256" key="2">
    <source>
        <dbReference type="ARBA" id="ARBA00023125"/>
    </source>
</evidence>
<dbReference type="AlphaFoldDB" id="A0A6T9Y5F6"/>
<organism evidence="5 6">
    <name type="scientific">Alteromonas macleodii</name>
    <name type="common">Pseudoalteromonas macleodii</name>
    <dbReference type="NCBI Taxonomy" id="28108"/>
    <lineage>
        <taxon>Bacteria</taxon>
        <taxon>Pseudomonadati</taxon>
        <taxon>Pseudomonadota</taxon>
        <taxon>Gammaproteobacteria</taxon>
        <taxon>Alteromonadales</taxon>
        <taxon>Alteromonadaceae</taxon>
        <taxon>Alteromonas/Salinimonas group</taxon>
        <taxon>Alteromonas</taxon>
    </lineage>
</organism>
<dbReference type="PROSITE" id="PS01124">
    <property type="entry name" value="HTH_ARAC_FAMILY_2"/>
    <property type="match status" value="1"/>
</dbReference>
<evidence type="ECO:0000259" key="4">
    <source>
        <dbReference type="PROSITE" id="PS01124"/>
    </source>
</evidence>
<keyword evidence="3" id="KW-0804">Transcription</keyword>
<dbReference type="SMART" id="SM00342">
    <property type="entry name" value="HTH_ARAC"/>
    <property type="match status" value="1"/>
</dbReference>
<evidence type="ECO:0000313" key="6">
    <source>
        <dbReference type="Proteomes" id="UP000509458"/>
    </source>
</evidence>
<dbReference type="InterPro" id="IPR032687">
    <property type="entry name" value="AraC-type_N"/>
</dbReference>
<dbReference type="Gene3D" id="1.10.10.60">
    <property type="entry name" value="Homeodomain-like"/>
    <property type="match status" value="1"/>
</dbReference>
<protein>
    <submittedName>
        <fullName evidence="5">Helix-turn-helix domain protein</fullName>
    </submittedName>
</protein>
<reference evidence="5 6" key="1">
    <citation type="submission" date="2020-06" db="EMBL/GenBank/DDBJ databases">
        <authorList>
            <person name="Duchaud E."/>
        </authorList>
    </citation>
    <scope>NUCLEOTIDE SEQUENCE [LARGE SCALE GENOMIC DNA]</scope>
    <source>
        <strain evidence="5">Alteromonas fortis</strain>
    </source>
</reference>
<keyword evidence="2" id="KW-0238">DNA-binding</keyword>
<evidence type="ECO:0000256" key="1">
    <source>
        <dbReference type="ARBA" id="ARBA00023015"/>
    </source>
</evidence>
<evidence type="ECO:0000256" key="3">
    <source>
        <dbReference type="ARBA" id="ARBA00023163"/>
    </source>
</evidence>
<dbReference type="PANTHER" id="PTHR47894">
    <property type="entry name" value="HTH-TYPE TRANSCRIPTIONAL REGULATOR GADX"/>
    <property type="match status" value="1"/>
</dbReference>